<accession>A0A1H6FJE8</accession>
<feature type="compositionally biased region" description="Gly residues" evidence="1">
    <location>
        <begin position="54"/>
        <end position="64"/>
    </location>
</feature>
<evidence type="ECO:0000256" key="2">
    <source>
        <dbReference type="SAM" id="Phobius"/>
    </source>
</evidence>
<reference evidence="5" key="1">
    <citation type="submission" date="2016-10" db="EMBL/GenBank/DDBJ databases">
        <authorList>
            <person name="Varghese N."/>
            <person name="Submissions S."/>
        </authorList>
    </citation>
    <scope>NUCLEOTIDE SEQUENCE [LARGE SCALE GENOMIC DNA]</scope>
    <source>
        <strain evidence="5">ATCC 35263</strain>
    </source>
</reference>
<evidence type="ECO:0008006" key="6">
    <source>
        <dbReference type="Google" id="ProtNLM"/>
    </source>
</evidence>
<keyword evidence="2" id="KW-0472">Membrane</keyword>
<gene>
    <name evidence="4" type="ORF">SAMN02745716_0127</name>
</gene>
<dbReference type="Proteomes" id="UP000222056">
    <property type="component" value="Unassembled WGS sequence"/>
</dbReference>
<keyword evidence="5" id="KW-1185">Reference proteome</keyword>
<feature type="signal peptide" evidence="3">
    <location>
        <begin position="1"/>
        <end position="17"/>
    </location>
</feature>
<keyword evidence="2" id="KW-0812">Transmembrane</keyword>
<feature type="region of interest" description="Disordered" evidence="1">
    <location>
        <begin position="12"/>
        <end position="121"/>
    </location>
</feature>
<name>A0A1H6FJE8_THEAL</name>
<protein>
    <recommendedName>
        <fullName evidence="6">LPXTG-motif cell wall anchor domain-containing protein</fullName>
    </recommendedName>
</protein>
<organism evidence="4 5">
    <name type="scientific">Thermoleophilum album</name>
    <dbReference type="NCBI Taxonomy" id="29539"/>
    <lineage>
        <taxon>Bacteria</taxon>
        <taxon>Bacillati</taxon>
        <taxon>Actinomycetota</taxon>
        <taxon>Thermoleophilia</taxon>
        <taxon>Thermoleophilales</taxon>
        <taxon>Thermoleophilaceae</taxon>
        <taxon>Thermoleophilum</taxon>
    </lineage>
</organism>
<dbReference type="AlphaFoldDB" id="A0A1H6FJE8"/>
<feature type="transmembrane region" description="Helical" evidence="2">
    <location>
        <begin position="127"/>
        <end position="145"/>
    </location>
</feature>
<evidence type="ECO:0000256" key="3">
    <source>
        <dbReference type="SAM" id="SignalP"/>
    </source>
</evidence>
<sequence>MLAAVLAVAAQSPVTWAQSAGDEQYADPFQQAPQKPAKKPARPNASRPQVGGQRVTGGVGGSGTSGRQTASPVARSTPPVAGTVGTGAAGSSGSAGSRGSAGAGHAAAPVNSHTQGKRELARTGSPVLPIALSGIGALALGLSLLRGLRVRRQP</sequence>
<dbReference type="STRING" id="29539.SAMN02745716_0127"/>
<evidence type="ECO:0000313" key="4">
    <source>
        <dbReference type="EMBL" id="SEH10278.1"/>
    </source>
</evidence>
<dbReference type="EMBL" id="FNWJ01000001">
    <property type="protein sequence ID" value="SEH10278.1"/>
    <property type="molecule type" value="Genomic_DNA"/>
</dbReference>
<evidence type="ECO:0000256" key="1">
    <source>
        <dbReference type="SAM" id="MobiDB-lite"/>
    </source>
</evidence>
<feature type="compositionally biased region" description="Low complexity" evidence="1">
    <location>
        <begin position="91"/>
        <end position="110"/>
    </location>
</feature>
<keyword evidence="3" id="KW-0732">Signal</keyword>
<keyword evidence="2" id="KW-1133">Transmembrane helix</keyword>
<feature type="chain" id="PRO_5038522812" description="LPXTG-motif cell wall anchor domain-containing protein" evidence="3">
    <location>
        <begin position="18"/>
        <end position="154"/>
    </location>
</feature>
<evidence type="ECO:0000313" key="5">
    <source>
        <dbReference type="Proteomes" id="UP000222056"/>
    </source>
</evidence>
<proteinExistence type="predicted"/>